<comment type="subcellular location">
    <subcellularLocation>
        <location evidence="1">Cell membrane</location>
        <topology evidence="1">Multi-pass membrane protein</topology>
    </subcellularLocation>
</comment>
<accession>A0A6B9XZW4</accession>
<sequence>MKYLHIIKKYSFFSIAPLITALIQLFSVFIIGHTLSGPELGLAGIFNTLIFILVFISDGGSSNYFIYRKILSFPEVRIITVLNVSVSFLSILLYFVLSPNFIESSIVTLISFFVMALSISFPLYHYSRLLVEKKFNTIAMVEVFSKFVFIASLSALIYRFQIQGVAVVYAWTASYVIRCLIFIVVCRGFSLYQENSIKYGIKNIIRRWWAYIHNQIFSQFLNYITLTADIFIVSHFGGLERVGVYSLCKDATLKISAVISPVIGKLLISHVVTSDIKVIHLNAKRIFLSILFVAMTIFLAWSVVGPYLLQELRPDIHSDFEIFIYAWAICGVLRMLINPVATIFQGLGETRKELYINLVSSLSFIMIFSLLYVSGVITGVINIILITLIGMYVISLLYSGWLLQKRFQKI</sequence>
<feature type="transmembrane region" description="Helical" evidence="7">
    <location>
        <begin position="379"/>
        <end position="403"/>
    </location>
</feature>
<evidence type="ECO:0000313" key="8">
    <source>
        <dbReference type="EMBL" id="QHR93149.1"/>
    </source>
</evidence>
<evidence type="ECO:0000256" key="1">
    <source>
        <dbReference type="ARBA" id="ARBA00004651"/>
    </source>
</evidence>
<keyword evidence="5 7" id="KW-0472">Membrane</keyword>
<organism evidence="8">
    <name type="scientific">Enterobacter cloacae</name>
    <dbReference type="NCBI Taxonomy" id="550"/>
    <lineage>
        <taxon>Bacteria</taxon>
        <taxon>Pseudomonadati</taxon>
        <taxon>Pseudomonadota</taxon>
        <taxon>Gammaproteobacteria</taxon>
        <taxon>Enterobacterales</taxon>
        <taxon>Enterobacteriaceae</taxon>
        <taxon>Enterobacter</taxon>
        <taxon>Enterobacter cloacae complex</taxon>
    </lineage>
</organism>
<feature type="transmembrane region" description="Helical" evidence="7">
    <location>
        <begin position="354"/>
        <end position="373"/>
    </location>
</feature>
<feature type="transmembrane region" description="Helical" evidence="7">
    <location>
        <begin position="138"/>
        <end position="160"/>
    </location>
</feature>
<feature type="transmembrane region" description="Helical" evidence="7">
    <location>
        <begin position="78"/>
        <end position="97"/>
    </location>
</feature>
<evidence type="ECO:0000256" key="6">
    <source>
        <dbReference type="ARBA" id="ARBA00049738"/>
    </source>
</evidence>
<name>A0A6B9XZW4_ENTCL</name>
<evidence type="ECO:0000256" key="5">
    <source>
        <dbReference type="ARBA" id="ARBA00023136"/>
    </source>
</evidence>
<dbReference type="PANTHER" id="PTHR30250">
    <property type="entry name" value="PST FAMILY PREDICTED COLANIC ACID TRANSPORTER"/>
    <property type="match status" value="1"/>
</dbReference>
<evidence type="ECO:0000256" key="3">
    <source>
        <dbReference type="ARBA" id="ARBA00022692"/>
    </source>
</evidence>
<protein>
    <recommendedName>
        <fullName evidence="6">Putative O-antigen transporter</fullName>
    </recommendedName>
</protein>
<dbReference type="AlphaFoldDB" id="A0A6B9XZW4"/>
<proteinExistence type="predicted"/>
<dbReference type="InterPro" id="IPR050833">
    <property type="entry name" value="Poly_Biosynth_Transport"/>
</dbReference>
<evidence type="ECO:0000256" key="7">
    <source>
        <dbReference type="SAM" id="Phobius"/>
    </source>
</evidence>
<feature type="transmembrane region" description="Helical" evidence="7">
    <location>
        <begin position="44"/>
        <end position="66"/>
    </location>
</feature>
<reference evidence="8" key="1">
    <citation type="submission" date="2019-03" db="EMBL/GenBank/DDBJ databases">
        <title>Genetic characterization of the O-antigen and development of a molecular serotyping scheme for Enterobacter cloacae.</title>
        <authorList>
            <person name="Li Y."/>
            <person name="Huang J."/>
            <person name="Wang X."/>
            <person name="Xu C."/>
            <person name="Han T."/>
            <person name="Guo X."/>
        </authorList>
    </citation>
    <scope>NUCLEOTIDE SEQUENCE</scope>
    <source>
        <strain evidence="8">NCTC 11577</strain>
    </source>
</reference>
<keyword evidence="3 7" id="KW-0812">Transmembrane</keyword>
<feature type="transmembrane region" description="Helical" evidence="7">
    <location>
        <begin position="109"/>
        <end position="126"/>
    </location>
</feature>
<dbReference type="GO" id="GO:0005886">
    <property type="term" value="C:plasma membrane"/>
    <property type="evidence" value="ECO:0007669"/>
    <property type="project" value="UniProtKB-SubCell"/>
</dbReference>
<feature type="transmembrane region" description="Helical" evidence="7">
    <location>
        <begin position="324"/>
        <end position="347"/>
    </location>
</feature>
<dbReference type="PANTHER" id="PTHR30250:SF11">
    <property type="entry name" value="O-ANTIGEN TRANSPORTER-RELATED"/>
    <property type="match status" value="1"/>
</dbReference>
<evidence type="ECO:0000256" key="4">
    <source>
        <dbReference type="ARBA" id="ARBA00022989"/>
    </source>
</evidence>
<gene>
    <name evidence="8" type="primary">wzx</name>
</gene>
<keyword evidence="2" id="KW-1003">Cell membrane</keyword>
<keyword evidence="4 7" id="KW-1133">Transmembrane helix</keyword>
<feature type="transmembrane region" description="Helical" evidence="7">
    <location>
        <begin position="12"/>
        <end position="32"/>
    </location>
</feature>
<evidence type="ECO:0000256" key="2">
    <source>
        <dbReference type="ARBA" id="ARBA00022475"/>
    </source>
</evidence>
<dbReference type="EMBL" id="MK595720">
    <property type="protein sequence ID" value="QHR93149.1"/>
    <property type="molecule type" value="Genomic_DNA"/>
</dbReference>
<feature type="transmembrane region" description="Helical" evidence="7">
    <location>
        <begin position="286"/>
        <end position="304"/>
    </location>
</feature>
<feature type="transmembrane region" description="Helical" evidence="7">
    <location>
        <begin position="166"/>
        <end position="189"/>
    </location>
</feature>